<accession>A0A016WAR7</accession>
<dbReference type="EMBL" id="JARK01000466">
    <property type="protein sequence ID" value="EYC36701.1"/>
    <property type="molecule type" value="Genomic_DNA"/>
</dbReference>
<sequence>MKASGPILCSAFIHCTVPKYRVNTANGYGSTKDVVFVKGDTTPDRAKSHMEDGALRRSSERKRRPRRVFSPVPHDWEREKGLLSMGSARWRLKFTLENPANISDGVLDCVRIDFEELGG</sequence>
<organism evidence="2 3">
    <name type="scientific">Ancylostoma ceylanicum</name>
    <dbReference type="NCBI Taxonomy" id="53326"/>
    <lineage>
        <taxon>Eukaryota</taxon>
        <taxon>Metazoa</taxon>
        <taxon>Ecdysozoa</taxon>
        <taxon>Nematoda</taxon>
        <taxon>Chromadorea</taxon>
        <taxon>Rhabditida</taxon>
        <taxon>Rhabditina</taxon>
        <taxon>Rhabditomorpha</taxon>
        <taxon>Strongyloidea</taxon>
        <taxon>Ancylostomatidae</taxon>
        <taxon>Ancylostomatinae</taxon>
        <taxon>Ancylostoma</taxon>
    </lineage>
</organism>
<proteinExistence type="predicted"/>
<dbReference type="AlphaFoldDB" id="A0A016WAR7"/>
<gene>
    <name evidence="2" type="primary">Acey_s0866.g2768</name>
    <name evidence="2" type="ORF">Y032_0866g2768</name>
</gene>
<evidence type="ECO:0000256" key="1">
    <source>
        <dbReference type="SAM" id="MobiDB-lite"/>
    </source>
</evidence>
<comment type="caution">
    <text evidence="2">The sequence shown here is derived from an EMBL/GenBank/DDBJ whole genome shotgun (WGS) entry which is preliminary data.</text>
</comment>
<feature type="region of interest" description="Disordered" evidence="1">
    <location>
        <begin position="42"/>
        <end position="67"/>
    </location>
</feature>
<evidence type="ECO:0000313" key="3">
    <source>
        <dbReference type="Proteomes" id="UP000024635"/>
    </source>
</evidence>
<keyword evidence="3" id="KW-1185">Reference proteome</keyword>
<dbReference type="Proteomes" id="UP000024635">
    <property type="component" value="Unassembled WGS sequence"/>
</dbReference>
<reference evidence="3" key="1">
    <citation type="journal article" date="2015" name="Nat. Genet.">
        <title>The genome and transcriptome of the zoonotic hookworm Ancylostoma ceylanicum identify infection-specific gene families.</title>
        <authorList>
            <person name="Schwarz E.M."/>
            <person name="Hu Y."/>
            <person name="Antoshechkin I."/>
            <person name="Miller M.M."/>
            <person name="Sternberg P.W."/>
            <person name="Aroian R.V."/>
        </authorList>
    </citation>
    <scope>NUCLEOTIDE SEQUENCE</scope>
    <source>
        <strain evidence="3">HY135</strain>
    </source>
</reference>
<evidence type="ECO:0000313" key="2">
    <source>
        <dbReference type="EMBL" id="EYC36701.1"/>
    </source>
</evidence>
<name>A0A016WAR7_9BILA</name>
<feature type="compositionally biased region" description="Basic and acidic residues" evidence="1">
    <location>
        <begin position="42"/>
        <end position="58"/>
    </location>
</feature>
<protein>
    <submittedName>
        <fullName evidence="2">Uncharacterized protein</fullName>
    </submittedName>
</protein>